<proteinExistence type="predicted"/>
<comment type="caution">
    <text evidence="2">The sequence shown here is derived from an EMBL/GenBank/DDBJ whole genome shotgun (WGS) entry which is preliminary data.</text>
</comment>
<evidence type="ECO:0000313" key="3">
    <source>
        <dbReference type="Proteomes" id="UP001596122"/>
    </source>
</evidence>
<gene>
    <name evidence="2" type="ORF">ACFPJ6_16545</name>
</gene>
<keyword evidence="1" id="KW-0472">Membrane</keyword>
<keyword evidence="3" id="KW-1185">Reference proteome</keyword>
<evidence type="ECO:0000313" key="2">
    <source>
        <dbReference type="EMBL" id="MFC5382376.1"/>
    </source>
</evidence>
<dbReference type="EMBL" id="JBHSLD010000026">
    <property type="protein sequence ID" value="MFC5382376.1"/>
    <property type="molecule type" value="Genomic_DNA"/>
</dbReference>
<organism evidence="2 3">
    <name type="scientific">Aquipuribacter nitratireducens</name>
    <dbReference type="NCBI Taxonomy" id="650104"/>
    <lineage>
        <taxon>Bacteria</taxon>
        <taxon>Bacillati</taxon>
        <taxon>Actinomycetota</taxon>
        <taxon>Actinomycetes</taxon>
        <taxon>Micrococcales</taxon>
        <taxon>Intrasporangiaceae</taxon>
        <taxon>Aquipuribacter</taxon>
    </lineage>
</organism>
<accession>A0ABW0GU80</accession>
<keyword evidence="1" id="KW-1133">Transmembrane helix</keyword>
<name>A0ABW0GU80_9MICO</name>
<feature type="transmembrane region" description="Helical" evidence="1">
    <location>
        <begin position="20"/>
        <end position="43"/>
    </location>
</feature>
<keyword evidence="1" id="KW-0812">Transmembrane</keyword>
<sequence>MARFVQSRRSALSGDDGVALITAVAVAALVAVLGITLLTISLAESRSSGRERQRAEAVAFAEGQVDMTLARVQAAAPASLPCTSTASSTVSRPDTLTAQTTVRYYDRTRPAGTEDVTSLVCSGSAPAVTEALVSSTTTSQALGTAPGASRKVETLIALKPRVDGLDKAIFGNAGIALANNGEVFGRTGVPDADIYTNGDFACNNNQDYHGSIYAQGSITMSSTCTVDVDAWAGTRFTANNTGVTVKGDVRVGNGGAAMDARGATVAGTVSVRTTITGSQWRGDNCPAKCVEGANPGMPPAIPFPQIPWNPTVQAAWAAAPPAGGGFTTVVDTAATRDCTVSGDANGPGRWIMDNAASLTSPTLLRTPCRVVIQRNNNTLALGNNLAVFADGGVALANSITIRSTSSTVRNLYFIQPYNAVASPCTTDGIVLDNRVTLESTVDLLLYSPCNIRKANNADHFGQVYAGGNAVIDNQFTMYYKPLPVWGIANPVVRGYDIDILYKRENF</sequence>
<dbReference type="RefSeq" id="WP_340271627.1">
    <property type="nucleotide sequence ID" value="NZ_JBBEOG010000013.1"/>
</dbReference>
<reference evidence="3" key="1">
    <citation type="journal article" date="2019" name="Int. J. Syst. Evol. Microbiol.">
        <title>The Global Catalogue of Microorganisms (GCM) 10K type strain sequencing project: providing services to taxonomists for standard genome sequencing and annotation.</title>
        <authorList>
            <consortium name="The Broad Institute Genomics Platform"/>
            <consortium name="The Broad Institute Genome Sequencing Center for Infectious Disease"/>
            <person name="Wu L."/>
            <person name="Ma J."/>
        </authorList>
    </citation>
    <scope>NUCLEOTIDE SEQUENCE [LARGE SCALE GENOMIC DNA]</scope>
    <source>
        <strain evidence="3">CCUG 43114</strain>
    </source>
</reference>
<protein>
    <submittedName>
        <fullName evidence="2">Uncharacterized protein</fullName>
    </submittedName>
</protein>
<dbReference type="Proteomes" id="UP001596122">
    <property type="component" value="Unassembled WGS sequence"/>
</dbReference>
<evidence type="ECO:0000256" key="1">
    <source>
        <dbReference type="SAM" id="Phobius"/>
    </source>
</evidence>